<gene>
    <name evidence="2" type="ORF">CA984_18870</name>
</gene>
<protein>
    <recommendedName>
        <fullName evidence="4">DUF916 domain-containing protein</fullName>
    </recommendedName>
</protein>
<sequence length="303" mass="32012">MIVASLTAGGFALAVGPGASGAPGTAPAPDFSLTVSPARLVIQPGRIGDPQRFRVVNGGRSPVDIVVTRASFTADADGNVIYDQDAPHSAAGWLHVSPTAFRLGPGERRRVTVRVDPPAEPENGEHRAALLFTAPAGPGTGNIRLNRAIGTPVYVTVPGPVDTSVRVGGLRASDFAISGPVEFGATVENVGTVRRDFFGREGLKVEVNGREIPFPDFTVLRGTSRDVTVRWTDPPLMCVCHAKVSVTGSDGTSSRSATVVVFPLHLFVMLLSVSGAFYLLALWARRRCQARLLGIVREARDPD</sequence>
<feature type="transmembrane region" description="Helical" evidence="1">
    <location>
        <begin position="262"/>
        <end position="283"/>
    </location>
</feature>
<evidence type="ECO:0008006" key="4">
    <source>
        <dbReference type="Google" id="ProtNLM"/>
    </source>
</evidence>
<dbReference type="AlphaFoldDB" id="A0A243RKI1"/>
<evidence type="ECO:0000256" key="1">
    <source>
        <dbReference type="SAM" id="Phobius"/>
    </source>
</evidence>
<evidence type="ECO:0000313" key="3">
    <source>
        <dbReference type="Proteomes" id="UP000194761"/>
    </source>
</evidence>
<reference evidence="2 3" key="1">
    <citation type="submission" date="2017-05" db="EMBL/GenBank/DDBJ databases">
        <title>Biotechnological potential of actinobacteria isolated from South African environments.</title>
        <authorList>
            <person name="Le Roes-Hill M."/>
            <person name="Prins A."/>
            <person name="Durrell K.A."/>
        </authorList>
    </citation>
    <scope>NUCLEOTIDE SEQUENCE [LARGE SCALE GENOMIC DNA]</scope>
    <source>
        <strain evidence="2">M26</strain>
    </source>
</reference>
<organism evidence="2 3">
    <name type="scientific">Streptosporangium minutum</name>
    <dbReference type="NCBI Taxonomy" id="569862"/>
    <lineage>
        <taxon>Bacteria</taxon>
        <taxon>Bacillati</taxon>
        <taxon>Actinomycetota</taxon>
        <taxon>Actinomycetes</taxon>
        <taxon>Streptosporangiales</taxon>
        <taxon>Streptosporangiaceae</taxon>
        <taxon>Streptosporangium</taxon>
    </lineage>
</organism>
<accession>A0A243RKI1</accession>
<dbReference type="RefSeq" id="WP_086574174.1">
    <property type="nucleotide sequence ID" value="NZ_NGFP01000082.1"/>
</dbReference>
<keyword evidence="1" id="KW-0812">Transmembrane</keyword>
<comment type="caution">
    <text evidence="2">The sequence shown here is derived from an EMBL/GenBank/DDBJ whole genome shotgun (WGS) entry which is preliminary data.</text>
</comment>
<keyword evidence="1" id="KW-0472">Membrane</keyword>
<dbReference type="Proteomes" id="UP000194761">
    <property type="component" value="Unassembled WGS sequence"/>
</dbReference>
<evidence type="ECO:0000313" key="2">
    <source>
        <dbReference type="EMBL" id="OUC95377.1"/>
    </source>
</evidence>
<proteinExistence type="predicted"/>
<dbReference type="EMBL" id="NGFP01000082">
    <property type="protein sequence ID" value="OUC95377.1"/>
    <property type="molecule type" value="Genomic_DNA"/>
</dbReference>
<keyword evidence="3" id="KW-1185">Reference proteome</keyword>
<name>A0A243RKI1_9ACTN</name>
<keyword evidence="1" id="KW-1133">Transmembrane helix</keyword>